<name>A0A644YAL6_9ZZZZ</name>
<dbReference type="EMBL" id="VSSQ01004479">
    <property type="protein sequence ID" value="MPM25359.1"/>
    <property type="molecule type" value="Genomic_DNA"/>
</dbReference>
<dbReference type="Gene3D" id="3.40.50.300">
    <property type="entry name" value="P-loop containing nucleotide triphosphate hydrolases"/>
    <property type="match status" value="1"/>
</dbReference>
<dbReference type="InterPro" id="IPR027417">
    <property type="entry name" value="P-loop_NTPase"/>
</dbReference>
<accession>A0A644YAL6</accession>
<comment type="caution">
    <text evidence="1">The sequence shown here is derived from an EMBL/GenBank/DDBJ whole genome shotgun (WGS) entry which is preliminary data.</text>
</comment>
<evidence type="ECO:0000313" key="1">
    <source>
        <dbReference type="EMBL" id="MPM25359.1"/>
    </source>
</evidence>
<dbReference type="SUPFAM" id="SSF52540">
    <property type="entry name" value="P-loop containing nucleoside triphosphate hydrolases"/>
    <property type="match status" value="1"/>
</dbReference>
<protein>
    <submittedName>
        <fullName evidence="1">Uncharacterized protein</fullName>
    </submittedName>
</protein>
<organism evidence="1">
    <name type="scientific">bioreactor metagenome</name>
    <dbReference type="NCBI Taxonomy" id="1076179"/>
    <lineage>
        <taxon>unclassified sequences</taxon>
        <taxon>metagenomes</taxon>
        <taxon>ecological metagenomes</taxon>
    </lineage>
</organism>
<reference evidence="1" key="1">
    <citation type="submission" date="2019-08" db="EMBL/GenBank/DDBJ databases">
        <authorList>
            <person name="Kucharzyk K."/>
            <person name="Murdoch R.W."/>
            <person name="Higgins S."/>
            <person name="Loffler F."/>
        </authorList>
    </citation>
    <scope>NUCLEOTIDE SEQUENCE</scope>
</reference>
<sequence>MIGPSTLLLSIPLILRYPRSWLIFEVLLILSRRPGRSSLSLITRPLSLLPGTISPPRWFLLFDIILRDELRKRSSWVLSLYGAGGSGKTTLGLFLMDKWFRDDELAFFRYPPKAMASLPDRMRCRSKSFTRMDQIIGSPHLVFLDDTALHFLSRQTSNKDNQDLVKQLTIARHNNQRFIITAQNSILVDKGLFESLDQFSLRCRMTDFQARTERPEFIDTQLKVNDLISSLPETKGRYWYCMESGELFCFPGWPDMNESLSKPYQGVTVSNGQLEGL</sequence>
<proteinExistence type="predicted"/>
<gene>
    <name evidence="1" type="ORF">SDC9_71850</name>
</gene>
<dbReference type="AlphaFoldDB" id="A0A644YAL6"/>